<feature type="region of interest" description="Disordered" evidence="6">
    <location>
        <begin position="361"/>
        <end position="386"/>
    </location>
</feature>
<feature type="domain" description="EXS" evidence="8">
    <location>
        <begin position="762"/>
        <end position="957"/>
    </location>
</feature>
<reference evidence="10" key="1">
    <citation type="submission" date="2022-06" db="EMBL/GenBank/DDBJ databases">
        <title>Complete genome sequences of two strains of the flax pathogen Septoria linicola.</title>
        <authorList>
            <person name="Lapalu N."/>
            <person name="Simon A."/>
            <person name="Demenou B."/>
            <person name="Paumier D."/>
            <person name="Guillot M.-P."/>
            <person name="Gout L."/>
            <person name="Valade R."/>
        </authorList>
    </citation>
    <scope>NUCLEOTIDE SEQUENCE</scope>
    <source>
        <strain evidence="10">SE15195</strain>
    </source>
</reference>
<dbReference type="Pfam" id="PF03124">
    <property type="entry name" value="EXS"/>
    <property type="match status" value="1"/>
</dbReference>
<feature type="domain" description="SPX" evidence="9">
    <location>
        <begin position="1"/>
        <end position="508"/>
    </location>
</feature>
<feature type="compositionally biased region" description="Acidic residues" evidence="6">
    <location>
        <begin position="1080"/>
        <end position="1096"/>
    </location>
</feature>
<dbReference type="GO" id="GO:0005886">
    <property type="term" value="C:plasma membrane"/>
    <property type="evidence" value="ECO:0007669"/>
    <property type="project" value="TreeGrafter"/>
</dbReference>
<evidence type="ECO:0000256" key="1">
    <source>
        <dbReference type="ARBA" id="ARBA00004141"/>
    </source>
</evidence>
<feature type="compositionally biased region" description="Polar residues" evidence="6">
    <location>
        <begin position="102"/>
        <end position="114"/>
    </location>
</feature>
<feature type="transmembrane region" description="Helical" evidence="7">
    <location>
        <begin position="738"/>
        <end position="758"/>
    </location>
</feature>
<evidence type="ECO:0000256" key="6">
    <source>
        <dbReference type="SAM" id="MobiDB-lite"/>
    </source>
</evidence>
<feature type="transmembrane region" description="Helical" evidence="7">
    <location>
        <begin position="606"/>
        <end position="626"/>
    </location>
</feature>
<evidence type="ECO:0000256" key="4">
    <source>
        <dbReference type="ARBA" id="ARBA00022989"/>
    </source>
</evidence>
<dbReference type="PROSITE" id="PS51380">
    <property type="entry name" value="EXS"/>
    <property type="match status" value="1"/>
</dbReference>
<feature type="transmembrane region" description="Helical" evidence="7">
    <location>
        <begin position="679"/>
        <end position="700"/>
    </location>
</feature>
<evidence type="ECO:0000256" key="7">
    <source>
        <dbReference type="SAM" id="Phobius"/>
    </source>
</evidence>
<dbReference type="InterPro" id="IPR004342">
    <property type="entry name" value="EXS_C"/>
</dbReference>
<sequence>MKFAKELDHQAVAEWKARYLDYKQAKKKLKGVRRAVRTLPAAPTKQDSTPGNSLRDAPVSALLRRYQQGSFGGNSIPNPRIGHVRSFSDSHDVLPLPPNGNGAKSQPQQINERSPLNPKGKSQHDDSDRPCMTSYGSIIGSPPHHPEVTRFNSRQAPSVELPPPAVNDDDDEEGDDDEDEDEDDDEDDNATLSPTSPTSPGFPKQPKRVAQPGAKASIHPTSDSPELHPPATQMGHIGSAYQIRPAYDQSNVSGGVTASRLRSIFPQRTNSTPGGRPFMKRMFTSGGGSQKPKDDHDVALEAYRELDFRKAEFFLYLDKELMKVEKFYHEKETEAKERLDAIREQLHMMRSYRLQEIMKSEAGHGQTGPNGDAQGRTSKEESEDGRLRKRDLIAKPISKSIDFGARQLDKVRSGPIGKTSRQMGILGTPEMPGAHWMPEPAQKDYARQAPEDVPYRAAKRKMKLALAELYRGLELLKSYAILNRTAFRKINKKYDKCVDANPQLQYMDDKVSKSNFVTSELPEQLMSTIEDLYARYFEKGSRKVAVSKLRTKIERAGDYSGAVARASALLTAGSVFGIQGLVRGAELLFDADQAKATFTSYLLQLYAGYFMMVFLSLLFCACAGMFNKFQVNYQFIFELDNRQALNWLQLLEIPAFLYFLLGIVMWLNFDVQAGGNTMFIYWIVVLVGLAVASFFLPAPVFYHKARIWFIATIWRLLFAGIYAVNFRDFFTGDMLCSLTYSIGNIEVFFCLFVGGNWNTPAVCNSGHSRLLGFLTCLPGIWRTAQCFRRYYESRQAFPHLANLVKYLCTIAQYFTLSIFRIDQNYKTKAVFILFATINGTYCSIWDLFMDWSLGDPHAKHKFLRGTLAYRKHVWVYYLAMIIDPILRFNWIFYVIYASDSQHSSIVSFLVSFSEILRRGMWTLFRVENEHCTNVEASKASRDVALPYKLSGQESTDRLIHSPAEQVSDDDASPPATEFDPTTIPGDLVPNQNSTGKSAHPRKLGSPDIKPKPAKSPYPSAQSKHDDRRQAGTSEISKLDLERQESSNSSPLAHALSRVGTTIRAAHAFDYTRKKPSSDDAAADGDDDDDDDDSEQE</sequence>
<keyword evidence="5 7" id="KW-0472">Membrane</keyword>
<evidence type="ECO:0000256" key="2">
    <source>
        <dbReference type="ARBA" id="ARBA00009665"/>
    </source>
</evidence>
<comment type="similarity">
    <text evidence="2">Belongs to the SYG1 (TC 2.A.94) family.</text>
</comment>
<evidence type="ECO:0000313" key="11">
    <source>
        <dbReference type="Proteomes" id="UP001056384"/>
    </source>
</evidence>
<dbReference type="EMBL" id="CP099420">
    <property type="protein sequence ID" value="USW51199.1"/>
    <property type="molecule type" value="Genomic_DNA"/>
</dbReference>
<dbReference type="GO" id="GO:0016036">
    <property type="term" value="P:cellular response to phosphate starvation"/>
    <property type="evidence" value="ECO:0007669"/>
    <property type="project" value="TreeGrafter"/>
</dbReference>
<feature type="compositionally biased region" description="Acidic residues" evidence="6">
    <location>
        <begin position="167"/>
        <end position="189"/>
    </location>
</feature>
<dbReference type="OrthoDB" id="9970435at2759"/>
<feature type="compositionally biased region" description="Polar residues" evidence="6">
    <location>
        <begin position="67"/>
        <end position="77"/>
    </location>
</feature>
<dbReference type="GO" id="GO:0000822">
    <property type="term" value="F:inositol hexakisphosphate binding"/>
    <property type="evidence" value="ECO:0007669"/>
    <property type="project" value="TreeGrafter"/>
</dbReference>
<keyword evidence="11" id="KW-1185">Reference proteome</keyword>
<feature type="transmembrane region" description="Helical" evidence="7">
    <location>
        <begin position="874"/>
        <end position="896"/>
    </location>
</feature>
<evidence type="ECO:0000259" key="9">
    <source>
        <dbReference type="PROSITE" id="PS51382"/>
    </source>
</evidence>
<feature type="compositionally biased region" description="Polar residues" evidence="6">
    <location>
        <begin position="190"/>
        <end position="199"/>
    </location>
</feature>
<evidence type="ECO:0000256" key="5">
    <source>
        <dbReference type="ARBA" id="ARBA00023136"/>
    </source>
</evidence>
<evidence type="ECO:0000313" key="10">
    <source>
        <dbReference type="EMBL" id="USW51199.1"/>
    </source>
</evidence>
<dbReference type="Pfam" id="PF03105">
    <property type="entry name" value="SPX"/>
    <property type="match status" value="1"/>
</dbReference>
<dbReference type="InterPro" id="IPR004331">
    <property type="entry name" value="SPX_dom"/>
</dbReference>
<organism evidence="10 11">
    <name type="scientific">Septoria linicola</name>
    <dbReference type="NCBI Taxonomy" id="215465"/>
    <lineage>
        <taxon>Eukaryota</taxon>
        <taxon>Fungi</taxon>
        <taxon>Dikarya</taxon>
        <taxon>Ascomycota</taxon>
        <taxon>Pezizomycotina</taxon>
        <taxon>Dothideomycetes</taxon>
        <taxon>Dothideomycetidae</taxon>
        <taxon>Mycosphaerellales</taxon>
        <taxon>Mycosphaerellaceae</taxon>
        <taxon>Septoria</taxon>
    </lineage>
</organism>
<dbReference type="PANTHER" id="PTHR10783:SF103">
    <property type="entry name" value="SOLUTE CARRIER FAMILY 53 MEMBER 1"/>
    <property type="match status" value="1"/>
</dbReference>
<dbReference type="GO" id="GO:0005794">
    <property type="term" value="C:Golgi apparatus"/>
    <property type="evidence" value="ECO:0007669"/>
    <property type="project" value="TreeGrafter"/>
</dbReference>
<dbReference type="Proteomes" id="UP001056384">
    <property type="component" value="Chromosome 3"/>
</dbReference>
<gene>
    <name evidence="10" type="ORF">Slin15195_G045180</name>
</gene>
<dbReference type="PANTHER" id="PTHR10783">
    <property type="entry name" value="XENOTROPIC AND POLYTROPIC RETROVIRUS RECEPTOR 1-RELATED"/>
    <property type="match status" value="1"/>
</dbReference>
<feature type="compositionally biased region" description="Basic and acidic residues" evidence="6">
    <location>
        <begin position="377"/>
        <end position="386"/>
    </location>
</feature>
<feature type="region of interest" description="Disordered" evidence="6">
    <location>
        <begin position="963"/>
        <end position="1096"/>
    </location>
</feature>
<evidence type="ECO:0000256" key="3">
    <source>
        <dbReference type="ARBA" id="ARBA00022692"/>
    </source>
</evidence>
<keyword evidence="4 7" id="KW-1133">Transmembrane helix</keyword>
<feature type="transmembrane region" description="Helical" evidence="7">
    <location>
        <begin position="707"/>
        <end position="726"/>
    </location>
</feature>
<proteinExistence type="inferred from homology"/>
<dbReference type="AlphaFoldDB" id="A0A9Q9AKY1"/>
<dbReference type="GO" id="GO:0006817">
    <property type="term" value="P:phosphate ion transport"/>
    <property type="evidence" value="ECO:0007669"/>
    <property type="project" value="TreeGrafter"/>
</dbReference>
<feature type="transmembrane region" description="Helical" evidence="7">
    <location>
        <begin position="647"/>
        <end position="667"/>
    </location>
</feature>
<dbReference type="CDD" id="cd14475">
    <property type="entry name" value="SPX_SYG1_like"/>
    <property type="match status" value="1"/>
</dbReference>
<evidence type="ECO:0000259" key="8">
    <source>
        <dbReference type="PROSITE" id="PS51380"/>
    </source>
</evidence>
<accession>A0A9Q9AKY1</accession>
<name>A0A9Q9AKY1_9PEZI</name>
<dbReference type="PROSITE" id="PS51382">
    <property type="entry name" value="SPX"/>
    <property type="match status" value="1"/>
</dbReference>
<comment type="subcellular location">
    <subcellularLocation>
        <location evidence="1">Membrane</location>
        <topology evidence="1">Multi-pass membrane protein</topology>
    </subcellularLocation>
</comment>
<feature type="region of interest" description="Disordered" evidence="6">
    <location>
        <begin position="34"/>
        <end position="234"/>
    </location>
</feature>
<keyword evidence="3 7" id="KW-0812">Transmembrane</keyword>
<protein>
    <submittedName>
        <fullName evidence="10">SPX domain, Syg1 family protein</fullName>
    </submittedName>
</protein>
<feature type="transmembrane region" description="Helical" evidence="7">
    <location>
        <begin position="831"/>
        <end position="854"/>
    </location>
</feature>